<dbReference type="InterPro" id="IPR017930">
    <property type="entry name" value="Myb_dom"/>
</dbReference>
<dbReference type="InterPro" id="IPR015495">
    <property type="entry name" value="Myb_TF_plants"/>
</dbReference>
<dbReference type="GO" id="GO:0005634">
    <property type="term" value="C:nucleus"/>
    <property type="evidence" value="ECO:0007669"/>
    <property type="project" value="UniProtKB-SubCell"/>
</dbReference>
<evidence type="ECO:0000256" key="6">
    <source>
        <dbReference type="ARBA" id="ARBA00023242"/>
    </source>
</evidence>
<feature type="domain" description="Myb-like" evidence="7">
    <location>
        <begin position="64"/>
        <end position="114"/>
    </location>
</feature>
<evidence type="ECO:0000256" key="4">
    <source>
        <dbReference type="ARBA" id="ARBA00023125"/>
    </source>
</evidence>
<dbReference type="SUPFAM" id="SSF46689">
    <property type="entry name" value="Homeodomain-like"/>
    <property type="match status" value="1"/>
</dbReference>
<dbReference type="GO" id="GO:0010597">
    <property type="term" value="P:green leaf volatile biosynthetic process"/>
    <property type="evidence" value="ECO:0007669"/>
    <property type="project" value="UniProtKB-ARBA"/>
</dbReference>
<feature type="domain" description="HTH myb-type" evidence="8">
    <location>
        <begin position="11"/>
        <end position="63"/>
    </location>
</feature>
<keyword evidence="3" id="KW-0805">Transcription regulation</keyword>
<dbReference type="AlphaFoldDB" id="A0A1S4CYD3"/>
<dbReference type="PANTHER" id="PTHR10641:SF1103">
    <property type="entry name" value="TRANSCRIPTION FACTOR MYB72"/>
    <property type="match status" value="1"/>
</dbReference>
<feature type="domain" description="Myb-like" evidence="7">
    <location>
        <begin position="11"/>
        <end position="63"/>
    </location>
</feature>
<evidence type="ECO:0000256" key="1">
    <source>
        <dbReference type="ARBA" id="ARBA00004123"/>
    </source>
</evidence>
<dbReference type="SMR" id="A0A1S4CYD3"/>
<dbReference type="PROSITE" id="PS50090">
    <property type="entry name" value="MYB_LIKE"/>
    <property type="match status" value="2"/>
</dbReference>
<proteinExistence type="predicted"/>
<dbReference type="GO" id="GO:0000976">
    <property type="term" value="F:transcription cis-regulatory region binding"/>
    <property type="evidence" value="ECO:0007669"/>
    <property type="project" value="UniProtKB-ARBA"/>
</dbReference>
<reference evidence="9" key="1">
    <citation type="journal article" date="2014" name="Nat. Commun.">
        <title>The tobacco genome sequence and its comparison with those of tomato and potato.</title>
        <authorList>
            <person name="Sierro N."/>
            <person name="Battey J.N."/>
            <person name="Ouadi S."/>
            <person name="Bakaher N."/>
            <person name="Bovet L."/>
            <person name="Willig A."/>
            <person name="Goepfert S."/>
            <person name="Peitsch M.C."/>
            <person name="Ivanov N.V."/>
        </authorList>
    </citation>
    <scope>NUCLEOTIDE SEQUENCE [LARGE SCALE GENOMIC DNA]</scope>
</reference>
<feature type="domain" description="HTH myb-type" evidence="8">
    <location>
        <begin position="64"/>
        <end position="118"/>
    </location>
</feature>
<dbReference type="GeneID" id="107823978"/>
<evidence type="ECO:0000256" key="2">
    <source>
        <dbReference type="ARBA" id="ARBA00022737"/>
    </source>
</evidence>
<dbReference type="PaxDb" id="4097-A0A1S4CYD3"/>
<dbReference type="Gene3D" id="1.10.10.60">
    <property type="entry name" value="Homeodomain-like"/>
    <property type="match status" value="2"/>
</dbReference>
<dbReference type="OMA" id="WDMLDIM"/>
<dbReference type="OrthoDB" id="2143914at2759"/>
<dbReference type="SMART" id="SM00717">
    <property type="entry name" value="SANT"/>
    <property type="match status" value="2"/>
</dbReference>
<organism evidence="9 10">
    <name type="scientific">Nicotiana tabacum</name>
    <name type="common">Common tobacco</name>
    <dbReference type="NCBI Taxonomy" id="4097"/>
    <lineage>
        <taxon>Eukaryota</taxon>
        <taxon>Viridiplantae</taxon>
        <taxon>Streptophyta</taxon>
        <taxon>Embryophyta</taxon>
        <taxon>Tracheophyta</taxon>
        <taxon>Spermatophyta</taxon>
        <taxon>Magnoliopsida</taxon>
        <taxon>eudicotyledons</taxon>
        <taxon>Gunneridae</taxon>
        <taxon>Pentapetalae</taxon>
        <taxon>asterids</taxon>
        <taxon>lamiids</taxon>
        <taxon>Solanales</taxon>
        <taxon>Solanaceae</taxon>
        <taxon>Nicotianoideae</taxon>
        <taxon>Nicotianeae</taxon>
        <taxon>Nicotiana</taxon>
    </lineage>
</organism>
<dbReference type="CDD" id="cd00167">
    <property type="entry name" value="SANT"/>
    <property type="match status" value="2"/>
</dbReference>
<evidence type="ECO:0000313" key="9">
    <source>
        <dbReference type="Proteomes" id="UP000790787"/>
    </source>
</evidence>
<gene>
    <name evidence="10" type="primary">LOC107823978</name>
</gene>
<dbReference type="KEGG" id="nta:107823978"/>
<comment type="subcellular location">
    <subcellularLocation>
        <location evidence="1">Nucleus</location>
    </subcellularLocation>
</comment>
<sequence length="284" mass="32175">MRKGRAACCDKGKVKKGPWSCEEDLRLISFIQKHGHPNWRSLPKQAGLLRCGKSCRLRWINYLRPDVKRGNFTPEEEYTIVKLHHSLGNKWSKIASHLPGRTDNEIKNIWNTRLKKRFKNAELDGCANSFSPPSSSTSVVSHTANEGEFKNVNDDNMITEKEASKSCSPTSSYASNLSNLSQVEISGPNVDMDWIFQLNEEPNLEYFPCITAGKVHDNEGMIEIPLEGSGIDFWDMLDIMSPSPNSESKLDNHSEGSDQPVCQGISEFECQNWMRYFENELGLK</sequence>
<evidence type="ECO:0000256" key="5">
    <source>
        <dbReference type="ARBA" id="ARBA00023163"/>
    </source>
</evidence>
<keyword evidence="2" id="KW-0677">Repeat</keyword>
<dbReference type="PANTHER" id="PTHR10641">
    <property type="entry name" value="MYB FAMILY TRANSCRIPTION FACTOR"/>
    <property type="match status" value="1"/>
</dbReference>
<keyword evidence="6" id="KW-0539">Nucleus</keyword>
<evidence type="ECO:0000313" key="10">
    <source>
        <dbReference type="RefSeq" id="XP_016506175.1"/>
    </source>
</evidence>
<reference evidence="10" key="2">
    <citation type="submission" date="2025-08" db="UniProtKB">
        <authorList>
            <consortium name="RefSeq"/>
        </authorList>
    </citation>
    <scope>IDENTIFICATION</scope>
    <source>
        <tissue evidence="10">Leaf</tissue>
    </source>
</reference>
<name>A0A1S4CYD3_TOBAC</name>
<evidence type="ECO:0000256" key="3">
    <source>
        <dbReference type="ARBA" id="ARBA00023015"/>
    </source>
</evidence>
<evidence type="ECO:0000259" key="8">
    <source>
        <dbReference type="PROSITE" id="PS51294"/>
    </source>
</evidence>
<accession>A0A1S4CYD3</accession>
<keyword evidence="4" id="KW-0238">DNA-binding</keyword>
<evidence type="ECO:0000259" key="7">
    <source>
        <dbReference type="PROSITE" id="PS50090"/>
    </source>
</evidence>
<keyword evidence="9" id="KW-1185">Reference proteome</keyword>
<dbReference type="FunFam" id="1.10.10.60:FF:000015">
    <property type="entry name" value="Transcription factor RAX3"/>
    <property type="match status" value="1"/>
</dbReference>
<dbReference type="RefSeq" id="XP_016506175.1">
    <property type="nucleotide sequence ID" value="XM_016650689.1"/>
</dbReference>
<dbReference type="InterPro" id="IPR009057">
    <property type="entry name" value="Homeodomain-like_sf"/>
</dbReference>
<dbReference type="Pfam" id="PF00249">
    <property type="entry name" value="Myb_DNA-binding"/>
    <property type="match status" value="2"/>
</dbReference>
<protein>
    <submittedName>
        <fullName evidence="10">Myb-related protein 340-like</fullName>
    </submittedName>
    <submittedName>
        <fullName evidence="10">Transcription factor MYB63-like</fullName>
    </submittedName>
</protein>
<dbReference type="InterPro" id="IPR001005">
    <property type="entry name" value="SANT/Myb"/>
</dbReference>
<keyword evidence="5" id="KW-0804">Transcription</keyword>
<dbReference type="PROSITE" id="PS51294">
    <property type="entry name" value="HTH_MYB"/>
    <property type="match status" value="2"/>
</dbReference>
<dbReference type="Proteomes" id="UP000790787">
    <property type="component" value="Chromosome 9"/>
</dbReference>
<dbReference type="RefSeq" id="XP_016506175.1">
    <property type="nucleotide sequence ID" value="XM_016650689.2"/>
</dbReference>